<evidence type="ECO:0000256" key="1">
    <source>
        <dbReference type="SAM" id="SignalP"/>
    </source>
</evidence>
<feature type="signal peptide" evidence="1">
    <location>
        <begin position="1"/>
        <end position="22"/>
    </location>
</feature>
<evidence type="ECO:0000313" key="3">
    <source>
        <dbReference type="EMBL" id="RXK83617.1"/>
    </source>
</evidence>
<feature type="chain" id="PRO_5020915489" evidence="1">
    <location>
        <begin position="23"/>
        <end position="659"/>
    </location>
</feature>
<accession>A0A4Q1D7E9</accession>
<reference evidence="3 4" key="1">
    <citation type="submission" date="2019-01" db="EMBL/GenBank/DDBJ databases">
        <title>Filimonas sp. strain TTM-71.</title>
        <authorList>
            <person name="Chen W.-M."/>
        </authorList>
    </citation>
    <scope>NUCLEOTIDE SEQUENCE [LARGE SCALE GENOMIC DNA]</scope>
    <source>
        <strain evidence="3 4">TTM-71</strain>
    </source>
</reference>
<dbReference type="OrthoDB" id="634996at2"/>
<proteinExistence type="predicted"/>
<dbReference type="EMBL" id="SDHZ01000002">
    <property type="protein sequence ID" value="RXK83617.1"/>
    <property type="molecule type" value="Genomic_DNA"/>
</dbReference>
<dbReference type="InterPro" id="IPR050553">
    <property type="entry name" value="Thioredoxin_ResA/DsbE_sf"/>
</dbReference>
<dbReference type="PANTHER" id="PTHR42852">
    <property type="entry name" value="THIOL:DISULFIDE INTERCHANGE PROTEIN DSBE"/>
    <property type="match status" value="1"/>
</dbReference>
<name>A0A4Q1D7E9_9BACT</name>
<dbReference type="GO" id="GO:0016209">
    <property type="term" value="F:antioxidant activity"/>
    <property type="evidence" value="ECO:0007669"/>
    <property type="project" value="InterPro"/>
</dbReference>
<dbReference type="Proteomes" id="UP000290545">
    <property type="component" value="Unassembled WGS sequence"/>
</dbReference>
<dbReference type="RefSeq" id="WP_129004669.1">
    <property type="nucleotide sequence ID" value="NZ_SDHZ01000002.1"/>
</dbReference>
<keyword evidence="4" id="KW-1185">Reference proteome</keyword>
<dbReference type="PANTHER" id="PTHR42852:SF17">
    <property type="entry name" value="THIOREDOXIN-LIKE PROTEIN HI_1115"/>
    <property type="match status" value="1"/>
</dbReference>
<dbReference type="AlphaFoldDB" id="A0A4Q1D7E9"/>
<dbReference type="Gene3D" id="3.40.30.10">
    <property type="entry name" value="Glutaredoxin"/>
    <property type="match status" value="1"/>
</dbReference>
<dbReference type="PROSITE" id="PS51352">
    <property type="entry name" value="THIOREDOXIN_2"/>
    <property type="match status" value="1"/>
</dbReference>
<dbReference type="InterPro" id="IPR013766">
    <property type="entry name" value="Thioredoxin_domain"/>
</dbReference>
<dbReference type="GO" id="GO:0016491">
    <property type="term" value="F:oxidoreductase activity"/>
    <property type="evidence" value="ECO:0007669"/>
    <property type="project" value="InterPro"/>
</dbReference>
<evidence type="ECO:0000259" key="2">
    <source>
        <dbReference type="PROSITE" id="PS51352"/>
    </source>
</evidence>
<dbReference type="InterPro" id="IPR036249">
    <property type="entry name" value="Thioredoxin-like_sf"/>
</dbReference>
<dbReference type="CDD" id="cd02966">
    <property type="entry name" value="TlpA_like_family"/>
    <property type="match status" value="1"/>
</dbReference>
<dbReference type="Pfam" id="PF00578">
    <property type="entry name" value="AhpC-TSA"/>
    <property type="match status" value="1"/>
</dbReference>
<dbReference type="InterPro" id="IPR000866">
    <property type="entry name" value="AhpC/TSA"/>
</dbReference>
<protein>
    <submittedName>
        <fullName evidence="3">TlpA family protein disulfide reductase</fullName>
    </submittedName>
</protein>
<evidence type="ECO:0000313" key="4">
    <source>
        <dbReference type="Proteomes" id="UP000290545"/>
    </source>
</evidence>
<sequence>MSTKKWMIPALAAAFTATNANAQGIVKYTPARVTGGDSVSIYYNPENSILKGLAPVTGVIYLYRNNDWEAHDLSMRMTDSGWIARYLVPVGTTLVIPNFSANGKTDKGGVTTYASVAFDKSGRQMPMSLAAWGFLRTPVLKEQTPPARTDSAVIKPEVSLFWMNNELRDHPESRRKIFFNAMAILQKANPGKLDSILPREIKFISSLPDATEQELMDISKAYRRLMGKPALADSMDKVIMAKFPNGVTARDKEIYKIFRATQQERAELWNSFVQRFPLDSFRNVNTEAEQMWYDKNYRAVVYSEMINKNYAFLKKMIPAAPLTSQTEFHRLLVMGPYEHGEVTADFILPYSKMLVEHIEYRSLHKDGAESRFYAPSQWEQFVLGCATPAFFGHASLLHQVGKDKESLVWVEKVKGQPAAQNAAFQGLYAILLENNGRHSDAIQVVENSVALNSVTPEAIELLKKEYIKKNGSDKGFEAYFNGLKNEDKLNEQRAHIRQQMLNKVAPGFKLEQLKGGFADLSRMKGHIVVIDFWATWCGPCKAALPGMQMAVNKYAKDDKVDFFFVATQETKPDYKEQIKAFLKANNYNLNVLYDGKSANGHLDQAYSKYASTVHSSGIPAKFIIDGKGQIRWYSAGYFGSPSALADEISYIIELLKKEG</sequence>
<dbReference type="SUPFAM" id="SSF52833">
    <property type="entry name" value="Thioredoxin-like"/>
    <property type="match status" value="1"/>
</dbReference>
<organism evidence="3 4">
    <name type="scientific">Filimonas effusa</name>
    <dbReference type="NCBI Taxonomy" id="2508721"/>
    <lineage>
        <taxon>Bacteria</taxon>
        <taxon>Pseudomonadati</taxon>
        <taxon>Bacteroidota</taxon>
        <taxon>Chitinophagia</taxon>
        <taxon>Chitinophagales</taxon>
        <taxon>Chitinophagaceae</taxon>
        <taxon>Filimonas</taxon>
    </lineage>
</organism>
<comment type="caution">
    <text evidence="3">The sequence shown here is derived from an EMBL/GenBank/DDBJ whole genome shotgun (WGS) entry which is preliminary data.</text>
</comment>
<keyword evidence="1" id="KW-0732">Signal</keyword>
<gene>
    <name evidence="3" type="ORF">ESB13_16145</name>
</gene>
<feature type="domain" description="Thioredoxin" evidence="2">
    <location>
        <begin position="499"/>
        <end position="657"/>
    </location>
</feature>